<protein>
    <submittedName>
        <fullName evidence="1">Uncharacterized protein</fullName>
    </submittedName>
</protein>
<dbReference type="EMBL" id="PCSB01000048">
    <property type="protein sequence ID" value="PIP31677.1"/>
    <property type="molecule type" value="Genomic_DNA"/>
</dbReference>
<dbReference type="CDD" id="cd02440">
    <property type="entry name" value="AdoMet_MTases"/>
    <property type="match status" value="1"/>
</dbReference>
<evidence type="ECO:0000313" key="1">
    <source>
        <dbReference type="EMBL" id="PIP31677.1"/>
    </source>
</evidence>
<dbReference type="Proteomes" id="UP000230447">
    <property type="component" value="Unassembled WGS sequence"/>
</dbReference>
<organism evidence="1 2">
    <name type="scientific">bacterium (Candidatus Gribaldobacteria) CG23_combo_of_CG06-09_8_20_14_all_37_87_8</name>
    <dbReference type="NCBI Taxonomy" id="2014278"/>
    <lineage>
        <taxon>Bacteria</taxon>
        <taxon>Candidatus Gribaldobacteria</taxon>
    </lineage>
</organism>
<dbReference type="AlphaFoldDB" id="A0A2G9ZEU0"/>
<accession>A0A2G9ZEU0</accession>
<dbReference type="Gene3D" id="3.40.50.150">
    <property type="entry name" value="Vaccinia Virus protein VP39"/>
    <property type="match status" value="1"/>
</dbReference>
<dbReference type="Pfam" id="PF13489">
    <property type="entry name" value="Methyltransf_23"/>
    <property type="match status" value="1"/>
</dbReference>
<dbReference type="PANTHER" id="PTHR43861">
    <property type="entry name" value="TRANS-ACONITATE 2-METHYLTRANSFERASE-RELATED"/>
    <property type="match status" value="1"/>
</dbReference>
<name>A0A2G9ZEU0_9BACT</name>
<evidence type="ECO:0000313" key="2">
    <source>
        <dbReference type="Proteomes" id="UP000230447"/>
    </source>
</evidence>
<dbReference type="SUPFAM" id="SSF53335">
    <property type="entry name" value="S-adenosyl-L-methionine-dependent methyltransferases"/>
    <property type="match status" value="1"/>
</dbReference>
<proteinExistence type="predicted"/>
<gene>
    <name evidence="1" type="ORF">COX24_02260</name>
</gene>
<sequence length="248" mass="28551">MQEKKDKLESISAWYNSPECPLKSPDSVWSNLAFYRYKTFRQFFTGESILELGFANGVITKYICEEGFFKRMVGVDGAKKFVNEIKKKFSFYGYEAVYSLFEDYETDEKFDFILASHILEHLKNRVEFLSKYANLLKNKKSRFLIMVPNANSIHRQIGVKLGLLKHTEELNSLDVTVDHQTVYTKKTLIKDARKAGLKVIKSGGIFLKPLSSKQIEDCFNKPLLNAFFELGADYPEISAEIFVVCAKL</sequence>
<dbReference type="InterPro" id="IPR029063">
    <property type="entry name" value="SAM-dependent_MTases_sf"/>
</dbReference>
<reference evidence="1 2" key="1">
    <citation type="submission" date="2017-09" db="EMBL/GenBank/DDBJ databases">
        <title>Depth-based differentiation of microbial function through sediment-hosted aquifers and enrichment of novel symbionts in the deep terrestrial subsurface.</title>
        <authorList>
            <person name="Probst A.J."/>
            <person name="Ladd B."/>
            <person name="Jarett J.K."/>
            <person name="Geller-Mcgrath D.E."/>
            <person name="Sieber C.M."/>
            <person name="Emerson J.B."/>
            <person name="Anantharaman K."/>
            <person name="Thomas B.C."/>
            <person name="Malmstrom R."/>
            <person name="Stieglmeier M."/>
            <person name="Klingl A."/>
            <person name="Woyke T."/>
            <person name="Ryan C.M."/>
            <person name="Banfield J.F."/>
        </authorList>
    </citation>
    <scope>NUCLEOTIDE SEQUENCE [LARGE SCALE GENOMIC DNA]</scope>
    <source>
        <strain evidence="1">CG23_combo_of_CG06-09_8_20_14_all_37_87_8</strain>
    </source>
</reference>
<comment type="caution">
    <text evidence="1">The sequence shown here is derived from an EMBL/GenBank/DDBJ whole genome shotgun (WGS) entry which is preliminary data.</text>
</comment>